<accession>F2LVA0</accession>
<organism evidence="7 8">
    <name type="scientific">Hippea maritima (strain ATCC 700847 / DSM 10411 / MH2)</name>
    <dbReference type="NCBI Taxonomy" id="760142"/>
    <lineage>
        <taxon>Bacteria</taxon>
        <taxon>Pseudomonadati</taxon>
        <taxon>Campylobacterota</taxon>
        <taxon>Desulfurellia</taxon>
        <taxon>Desulfurellales</taxon>
        <taxon>Hippeaceae</taxon>
        <taxon>Hippea</taxon>
    </lineage>
</organism>
<dbReference type="GO" id="GO:0106408">
    <property type="term" value="F:diadenylate cyclase activity"/>
    <property type="evidence" value="ECO:0007669"/>
    <property type="project" value="UniProtKB-EC"/>
</dbReference>
<dbReference type="OrthoDB" id="9775217at2"/>
<dbReference type="EMBL" id="CP002606">
    <property type="protein sequence ID" value="AEA33684.1"/>
    <property type="molecule type" value="Genomic_DNA"/>
</dbReference>
<dbReference type="InterPro" id="IPR003390">
    <property type="entry name" value="DNA_integrity_scan_DisA_N"/>
</dbReference>
<keyword evidence="2" id="KW-0808">Transferase</keyword>
<evidence type="ECO:0000313" key="8">
    <source>
        <dbReference type="Proteomes" id="UP000008139"/>
    </source>
</evidence>
<evidence type="ECO:0000259" key="6">
    <source>
        <dbReference type="PROSITE" id="PS51794"/>
    </source>
</evidence>
<dbReference type="STRING" id="760142.Hipma_0714"/>
<dbReference type="SUPFAM" id="SSF143597">
    <property type="entry name" value="YojJ-like"/>
    <property type="match status" value="1"/>
</dbReference>
<dbReference type="Pfam" id="PF02457">
    <property type="entry name" value="DAC"/>
    <property type="match status" value="1"/>
</dbReference>
<dbReference type="PANTHER" id="PTHR34185">
    <property type="entry name" value="DIADENYLATE CYCLASE"/>
    <property type="match status" value="1"/>
</dbReference>
<reference evidence="8" key="2">
    <citation type="submission" date="2011-03" db="EMBL/GenBank/DDBJ databases">
        <title>The complete genome of Hippea maritima DSM 10411.</title>
        <authorList>
            <consortium name="US DOE Joint Genome Institute (JGI-PGF)"/>
            <person name="Lucas S."/>
            <person name="Copeland A."/>
            <person name="Lapidus A."/>
            <person name="Bruce D."/>
            <person name="Goodwin L."/>
            <person name="Pitluck S."/>
            <person name="Peters L."/>
            <person name="Kyrpides N."/>
            <person name="Mavromatis K."/>
            <person name="Pagani I."/>
            <person name="Ivanova N."/>
            <person name="Mikhailova N."/>
            <person name="Lu M."/>
            <person name="Detter J.C."/>
            <person name="Tapia R."/>
            <person name="Han C."/>
            <person name="Land M."/>
            <person name="Hauser L."/>
            <person name="Markowitz V."/>
            <person name="Cheng J.-F."/>
            <person name="Hugenholtz P."/>
            <person name="Woyke T."/>
            <person name="Wu D."/>
            <person name="Spring S."/>
            <person name="Schroeder M."/>
            <person name="Brambilla E."/>
            <person name="Klenk H.-P."/>
            <person name="Eisen J.A."/>
        </authorList>
    </citation>
    <scope>NUCLEOTIDE SEQUENCE [LARGE SCALE GENOMIC DNA]</scope>
    <source>
        <strain evidence="8">ATCC 700847 / DSM 10411 / MH2</strain>
    </source>
</reference>
<dbReference type="PROSITE" id="PS51794">
    <property type="entry name" value="DAC"/>
    <property type="match status" value="1"/>
</dbReference>
<dbReference type="AlphaFoldDB" id="F2LVA0"/>
<dbReference type="GO" id="GO:0005524">
    <property type="term" value="F:ATP binding"/>
    <property type="evidence" value="ECO:0007669"/>
    <property type="project" value="UniProtKB-KW"/>
</dbReference>
<dbReference type="RefSeq" id="WP_013681725.1">
    <property type="nucleotide sequence ID" value="NC_015318.1"/>
</dbReference>
<dbReference type="GO" id="GO:0004016">
    <property type="term" value="F:adenylate cyclase activity"/>
    <property type="evidence" value="ECO:0007669"/>
    <property type="project" value="TreeGrafter"/>
</dbReference>
<dbReference type="Gene3D" id="3.40.1700.10">
    <property type="entry name" value="DNA integrity scanning protein, DisA, N-terminal domain"/>
    <property type="match status" value="1"/>
</dbReference>
<dbReference type="eggNOG" id="COG1624">
    <property type="taxonomic scope" value="Bacteria"/>
</dbReference>
<dbReference type="InParanoid" id="F2LVA0"/>
<evidence type="ECO:0000256" key="3">
    <source>
        <dbReference type="ARBA" id="ARBA00022695"/>
    </source>
</evidence>
<comment type="catalytic activity">
    <reaction evidence="1">
        <text>2 ATP = 3',3'-c-di-AMP + 2 diphosphate</text>
        <dbReference type="Rhea" id="RHEA:35655"/>
        <dbReference type="ChEBI" id="CHEBI:30616"/>
        <dbReference type="ChEBI" id="CHEBI:33019"/>
        <dbReference type="ChEBI" id="CHEBI:71500"/>
        <dbReference type="EC" id="2.7.7.85"/>
    </reaction>
</comment>
<dbReference type="PANTHER" id="PTHR34185:SF1">
    <property type="entry name" value="DIADENYLATE CYCLASE"/>
    <property type="match status" value="1"/>
</dbReference>
<reference evidence="7 8" key="1">
    <citation type="journal article" date="2011" name="Stand. Genomic Sci.">
        <title>Complete genome sequence of the thermophilic sulfur-reducer Hippea maritima type strain (MH(2)).</title>
        <authorList>
            <person name="Huntemann M."/>
            <person name="Lu M."/>
            <person name="Nolan M."/>
            <person name="Lapidus A."/>
            <person name="Lucas S."/>
            <person name="Hammon N."/>
            <person name="Deshpande S."/>
            <person name="Cheng J.F."/>
            <person name="Tapia R."/>
            <person name="Han C."/>
            <person name="Goodwin L."/>
            <person name="Pitluck S."/>
            <person name="Liolios K."/>
            <person name="Pagani I."/>
            <person name="Ivanova N."/>
            <person name="Ovchinikova G."/>
            <person name="Pati A."/>
            <person name="Chen A."/>
            <person name="Palaniappan K."/>
            <person name="Land M."/>
            <person name="Hauser L."/>
            <person name="Jeffries C.D."/>
            <person name="Detter J.C."/>
            <person name="Brambilla E.M."/>
            <person name="Rohde M."/>
            <person name="Spring S."/>
            <person name="Goker M."/>
            <person name="Woyke T."/>
            <person name="Bristow J."/>
            <person name="Eisen J.A."/>
            <person name="Markowitz V."/>
            <person name="Hugenholtz P."/>
            <person name="Kyrpides N.C."/>
            <person name="Klenk H.P."/>
            <person name="Mavromatis K."/>
        </authorList>
    </citation>
    <scope>NUCLEOTIDE SEQUENCE [LARGE SCALE GENOMIC DNA]</scope>
    <source>
        <strain evidence="8">ATCC 700847 / DSM 10411 / MH2</strain>
    </source>
</reference>
<keyword evidence="3" id="KW-0548">Nucleotidyltransferase</keyword>
<evidence type="ECO:0000256" key="1">
    <source>
        <dbReference type="ARBA" id="ARBA00000877"/>
    </source>
</evidence>
<sequence length="296" mass="32507">MITPEARKTILNKALEIAKTLQKVTLIAYYQDIADYIEDDELFKENNGVKKIIVMKEDEYEENGEIVEQIEKIGQIIKVPSIIFNRVNKIKIALMMCTSSGILSKEDDVIALSGTSSGVDTLMFIDISKEKELLSFKGDIDLEKSVKPEVFERVLRVALELANQGREGKSVGAIFVLGDKEKVLENIKQMIFNPFKGYSPDERNILKANLDDTLKEYSLLDGAIVIDCNGVVETAGAYISVSASVEDLPKGLGARHIAAASITAVTNAVSIVVSESTGDVTIFRNGSIITRIEKVS</sequence>
<evidence type="ECO:0000256" key="4">
    <source>
        <dbReference type="ARBA" id="ARBA00022741"/>
    </source>
</evidence>
<evidence type="ECO:0000256" key="5">
    <source>
        <dbReference type="ARBA" id="ARBA00022840"/>
    </source>
</evidence>
<proteinExistence type="inferred from homology"/>
<feature type="domain" description="DAC" evidence="6">
    <location>
        <begin position="130"/>
        <end position="294"/>
    </location>
</feature>
<dbReference type="KEGG" id="hmr:Hipma_0714"/>
<dbReference type="InterPro" id="IPR050338">
    <property type="entry name" value="DisA"/>
</dbReference>
<keyword evidence="5" id="KW-0067">ATP-binding</keyword>
<evidence type="ECO:0000313" key="7">
    <source>
        <dbReference type="EMBL" id="AEA33684.1"/>
    </source>
</evidence>
<evidence type="ECO:0000256" key="2">
    <source>
        <dbReference type="ARBA" id="ARBA00022679"/>
    </source>
</evidence>
<dbReference type="InterPro" id="IPR014499">
    <property type="entry name" value="DAC_DacZ"/>
</dbReference>
<dbReference type="HAMAP" id="MF_00840">
    <property type="entry name" value="DacZ"/>
    <property type="match status" value="1"/>
</dbReference>
<name>F2LVA0_HIPMA</name>
<dbReference type="Proteomes" id="UP000008139">
    <property type="component" value="Chromosome"/>
</dbReference>
<protein>
    <recommendedName>
        <fullName evidence="6">DAC domain-containing protein</fullName>
    </recommendedName>
</protein>
<keyword evidence="8" id="KW-1185">Reference proteome</keyword>
<keyword evidence="4" id="KW-0547">Nucleotide-binding</keyword>
<dbReference type="HOGENOM" id="CLU_063222_2_0_7"/>
<gene>
    <name evidence="7" type="ordered locus">Hipma_0714</name>
</gene>
<dbReference type="InterPro" id="IPR036888">
    <property type="entry name" value="DNA_integrity_DisA_N_sf"/>
</dbReference>